<dbReference type="EMBL" id="LGRX02021300">
    <property type="protein sequence ID" value="KAK3256825.1"/>
    <property type="molecule type" value="Genomic_DNA"/>
</dbReference>
<name>A0AAE0FBY7_9CHLO</name>
<comment type="caution">
    <text evidence="1">The sequence shown here is derived from an EMBL/GenBank/DDBJ whole genome shotgun (WGS) entry which is preliminary data.</text>
</comment>
<evidence type="ECO:0000313" key="1">
    <source>
        <dbReference type="EMBL" id="KAK3256825.1"/>
    </source>
</evidence>
<sequence length="150" mass="16221">MYTNMNATTPNTENRIESHLKFVGFFYIHSAVRVCQHSRSQRELENQPEEAKKGGGLIYTGTALEADTEAIATMAGEIAAGNIDTDLLSDTDEEEGEEEPIRGQMRFYRRTGHKMAAIQPNELNAVKIAVAAAILAAGGNPSLITAIPTG</sequence>
<gene>
    <name evidence="1" type="ORF">CYMTET_34066</name>
</gene>
<dbReference type="Proteomes" id="UP001190700">
    <property type="component" value="Unassembled WGS sequence"/>
</dbReference>
<organism evidence="1 2">
    <name type="scientific">Cymbomonas tetramitiformis</name>
    <dbReference type="NCBI Taxonomy" id="36881"/>
    <lineage>
        <taxon>Eukaryota</taxon>
        <taxon>Viridiplantae</taxon>
        <taxon>Chlorophyta</taxon>
        <taxon>Pyramimonadophyceae</taxon>
        <taxon>Pyramimonadales</taxon>
        <taxon>Pyramimonadaceae</taxon>
        <taxon>Cymbomonas</taxon>
    </lineage>
</organism>
<proteinExistence type="predicted"/>
<accession>A0AAE0FBY7</accession>
<reference evidence="1 2" key="1">
    <citation type="journal article" date="2015" name="Genome Biol. Evol.">
        <title>Comparative Genomics of a Bacterivorous Green Alga Reveals Evolutionary Causalities and Consequences of Phago-Mixotrophic Mode of Nutrition.</title>
        <authorList>
            <person name="Burns J.A."/>
            <person name="Paasch A."/>
            <person name="Narechania A."/>
            <person name="Kim E."/>
        </authorList>
    </citation>
    <scope>NUCLEOTIDE SEQUENCE [LARGE SCALE GENOMIC DNA]</scope>
    <source>
        <strain evidence="1 2">PLY_AMNH</strain>
    </source>
</reference>
<protein>
    <submittedName>
        <fullName evidence="1">Uncharacterized protein</fullName>
    </submittedName>
</protein>
<evidence type="ECO:0000313" key="2">
    <source>
        <dbReference type="Proteomes" id="UP001190700"/>
    </source>
</evidence>
<dbReference type="AlphaFoldDB" id="A0AAE0FBY7"/>
<keyword evidence="2" id="KW-1185">Reference proteome</keyword>